<dbReference type="GO" id="GO:0046872">
    <property type="term" value="F:metal ion binding"/>
    <property type="evidence" value="ECO:0007669"/>
    <property type="project" value="UniProtKB-KW"/>
</dbReference>
<comment type="caution">
    <text evidence="8">The sequence shown here is derived from an EMBL/GenBank/DDBJ whole genome shotgun (WGS) entry which is preliminary data.</text>
</comment>
<feature type="binding site" evidence="4">
    <location>
        <position position="74"/>
    </location>
    <ligand>
        <name>Mg(2+)</name>
        <dbReference type="ChEBI" id="CHEBI:18420"/>
    </ligand>
</feature>
<comment type="cofactor">
    <cofactor evidence="4">
        <name>Mg(2+)</name>
        <dbReference type="ChEBI" id="CHEBI:18420"/>
    </cofactor>
    <text evidence="4">Binds 1 Mg(2+) ion.</text>
</comment>
<dbReference type="InterPro" id="IPR001952">
    <property type="entry name" value="Alkaline_phosphatase"/>
</dbReference>
<dbReference type="OrthoDB" id="5818554at2759"/>
<feature type="region of interest" description="Disordered" evidence="6">
    <location>
        <begin position="236"/>
        <end position="256"/>
    </location>
</feature>
<name>A0A3S1A1K8_ELYCH</name>
<feature type="binding site" evidence="4">
    <location>
        <position position="187"/>
    </location>
    <ligand>
        <name>Mg(2+)</name>
        <dbReference type="ChEBI" id="CHEBI:18420"/>
    </ligand>
</feature>
<evidence type="ECO:0000256" key="3">
    <source>
        <dbReference type="PIRSR" id="PIRSR601952-1"/>
    </source>
</evidence>
<dbReference type="STRING" id="188477.A0A3S1A1K8"/>
<feature type="signal peptide" evidence="7">
    <location>
        <begin position="1"/>
        <end position="27"/>
    </location>
</feature>
<feature type="binding site" evidence="4">
    <location>
        <position position="185"/>
    </location>
    <ligand>
        <name>Mg(2+)</name>
        <dbReference type="ChEBI" id="CHEBI:18420"/>
    </ligand>
</feature>
<keyword evidence="4" id="KW-0460">Magnesium</keyword>
<sequence>MAIQQAACVRVAAISVYLTLALSMVDCAATPKADRYAHEKEPNYWHDLGDQDIQAALRANQGGVAKNVIIFLGDGMGVTTSTGARIWAGQQLGLYGEEHDLSWDRFPFTGLSKTYCMDGQTTDSAASGTAFLCGVKTRMGLLGLSGRAALGNCSMSEGNQVESILNWSLAAGKSVGVVSTARISHATPAATYAKSPDRRWESDRLVPESEKNCKDIAYQLVMQNPRIQVIIRERERQTETERQTDRERERERERERREKESKHFTFCFQEWKKEKAERGFAHRYVYDKTGFDSVDPRNTEYLLGLFNQDHMQYEVERNKTKEPSIADMTAKAVQILSKNPNGFFLFVESGRIDHANHDNWAHKAFAEVEAMNQAVLRAKELTADHDTLIVVSADHSHVLSIAGYADRGNPITDGKPDLSLGADGLPYTTLIYGNGPGRPTATRANLTDVDTGWFGVLQLG</sequence>
<dbReference type="PANTHER" id="PTHR11596:SF5">
    <property type="entry name" value="ALKALINE PHOSPHATASE"/>
    <property type="match status" value="1"/>
</dbReference>
<dbReference type="PRINTS" id="PR00113">
    <property type="entry name" value="ALKPHPHTASE"/>
</dbReference>
<gene>
    <name evidence="8" type="ORF">EGW08_000666</name>
</gene>
<dbReference type="EMBL" id="RQTK01000009">
    <property type="protein sequence ID" value="RUS91551.1"/>
    <property type="molecule type" value="Genomic_DNA"/>
</dbReference>
<comment type="cofactor">
    <cofactor evidence="4">
        <name>Zn(2+)</name>
        <dbReference type="ChEBI" id="CHEBI:29105"/>
    </cofactor>
    <text evidence="4">Binds 2 Zn(2+) ions.</text>
</comment>
<dbReference type="SUPFAM" id="SSF53649">
    <property type="entry name" value="Alkaline phosphatase-like"/>
    <property type="match status" value="1"/>
</dbReference>
<evidence type="ECO:0000256" key="1">
    <source>
        <dbReference type="ARBA" id="ARBA00012647"/>
    </source>
</evidence>
<dbReference type="SMART" id="SM00098">
    <property type="entry name" value="alkPPc"/>
    <property type="match status" value="1"/>
</dbReference>
<dbReference type="Pfam" id="PF00245">
    <property type="entry name" value="Alk_phosphatase"/>
    <property type="match status" value="1"/>
</dbReference>
<feature type="chain" id="PRO_5018773079" description="alkaline phosphatase" evidence="7">
    <location>
        <begin position="28"/>
        <end position="460"/>
    </location>
</feature>
<evidence type="ECO:0000313" key="9">
    <source>
        <dbReference type="Proteomes" id="UP000271974"/>
    </source>
</evidence>
<feature type="binding site" evidence="4">
    <location>
        <position position="74"/>
    </location>
    <ligand>
        <name>Zn(2+)</name>
        <dbReference type="ChEBI" id="CHEBI:29105"/>
        <label>2</label>
    </ligand>
</feature>
<keyword evidence="4" id="KW-0479">Metal-binding</keyword>
<feature type="binding site" evidence="4">
    <location>
        <position position="394"/>
    </location>
    <ligand>
        <name>Zn(2+)</name>
        <dbReference type="ChEBI" id="CHEBI:29105"/>
        <label>2</label>
    </ligand>
</feature>
<feature type="binding site" evidence="4">
    <location>
        <position position="353"/>
    </location>
    <ligand>
        <name>Zn(2+)</name>
        <dbReference type="ChEBI" id="CHEBI:29105"/>
        <label>1</label>
    </ligand>
</feature>
<dbReference type="EC" id="3.1.3.1" evidence="1"/>
<protein>
    <recommendedName>
        <fullName evidence="1">alkaline phosphatase</fullName>
        <ecNumber evidence="1">3.1.3.1</ecNumber>
    </recommendedName>
</protein>
<reference evidence="8 9" key="1">
    <citation type="submission" date="2019-01" db="EMBL/GenBank/DDBJ databases">
        <title>A draft genome assembly of the solar-powered sea slug Elysia chlorotica.</title>
        <authorList>
            <person name="Cai H."/>
            <person name="Li Q."/>
            <person name="Fang X."/>
            <person name="Li J."/>
            <person name="Curtis N.E."/>
            <person name="Altenburger A."/>
            <person name="Shibata T."/>
            <person name="Feng M."/>
            <person name="Maeda T."/>
            <person name="Schwartz J.A."/>
            <person name="Shigenobu S."/>
            <person name="Lundholm N."/>
            <person name="Nishiyama T."/>
            <person name="Yang H."/>
            <person name="Hasebe M."/>
            <person name="Li S."/>
            <person name="Pierce S.K."/>
            <person name="Wang J."/>
        </authorList>
    </citation>
    <scope>NUCLEOTIDE SEQUENCE [LARGE SCALE GENOMIC DNA]</scope>
    <source>
        <strain evidence="8">EC2010</strain>
        <tissue evidence="8">Whole organism of an adult</tissue>
    </source>
</reference>
<feature type="binding site" evidence="4">
    <location>
        <position position="348"/>
    </location>
    <ligand>
        <name>Mg(2+)</name>
        <dbReference type="ChEBI" id="CHEBI:18420"/>
    </ligand>
</feature>
<dbReference type="AlphaFoldDB" id="A0A3S1A1K8"/>
<feature type="binding site" evidence="4">
    <location>
        <position position="395"/>
    </location>
    <ligand>
        <name>Zn(2+)</name>
        <dbReference type="ChEBI" id="CHEBI:29105"/>
        <label>2</label>
    </ligand>
</feature>
<comment type="similarity">
    <text evidence="5">Belongs to the alkaline phosphatase family.</text>
</comment>
<dbReference type="Proteomes" id="UP000271974">
    <property type="component" value="Unassembled WGS sequence"/>
</dbReference>
<evidence type="ECO:0000256" key="4">
    <source>
        <dbReference type="PIRSR" id="PIRSR601952-2"/>
    </source>
</evidence>
<dbReference type="CDD" id="cd16012">
    <property type="entry name" value="ALP"/>
    <property type="match status" value="1"/>
</dbReference>
<feature type="active site" description="Phosphoserine intermediate" evidence="3">
    <location>
        <position position="124"/>
    </location>
</feature>
<dbReference type="Gene3D" id="3.40.720.10">
    <property type="entry name" value="Alkaline Phosphatase, subunit A"/>
    <property type="match status" value="1"/>
</dbReference>
<dbReference type="PANTHER" id="PTHR11596">
    <property type="entry name" value="ALKALINE PHOSPHATASE"/>
    <property type="match status" value="1"/>
</dbReference>
<keyword evidence="7" id="KW-0732">Signal</keyword>
<feature type="non-terminal residue" evidence="8">
    <location>
        <position position="460"/>
    </location>
</feature>
<evidence type="ECO:0000256" key="5">
    <source>
        <dbReference type="RuleBase" id="RU003946"/>
    </source>
</evidence>
<keyword evidence="2" id="KW-0597">Phosphoprotein</keyword>
<organism evidence="8 9">
    <name type="scientific">Elysia chlorotica</name>
    <name type="common">Eastern emerald elysia</name>
    <name type="synonym">Sea slug</name>
    <dbReference type="NCBI Taxonomy" id="188477"/>
    <lineage>
        <taxon>Eukaryota</taxon>
        <taxon>Metazoa</taxon>
        <taxon>Spiralia</taxon>
        <taxon>Lophotrochozoa</taxon>
        <taxon>Mollusca</taxon>
        <taxon>Gastropoda</taxon>
        <taxon>Heterobranchia</taxon>
        <taxon>Euthyneura</taxon>
        <taxon>Panpulmonata</taxon>
        <taxon>Sacoglossa</taxon>
        <taxon>Placobranchoidea</taxon>
        <taxon>Plakobranchidae</taxon>
        <taxon>Elysia</taxon>
    </lineage>
</organism>
<keyword evidence="4" id="KW-0862">Zinc</keyword>
<evidence type="ECO:0000313" key="8">
    <source>
        <dbReference type="EMBL" id="RUS91551.1"/>
    </source>
</evidence>
<keyword evidence="9" id="KW-1185">Reference proteome</keyword>
<accession>A0A3S1A1K8</accession>
<proteinExistence type="inferred from homology"/>
<dbReference type="InterPro" id="IPR017850">
    <property type="entry name" value="Alkaline_phosphatase_core_sf"/>
</dbReference>
<dbReference type="GO" id="GO:0004035">
    <property type="term" value="F:alkaline phosphatase activity"/>
    <property type="evidence" value="ECO:0007669"/>
    <property type="project" value="UniProtKB-EC"/>
</dbReference>
<feature type="binding site" evidence="4">
    <location>
        <position position="357"/>
    </location>
    <ligand>
        <name>Zn(2+)</name>
        <dbReference type="ChEBI" id="CHEBI:29105"/>
        <label>2</label>
    </ligand>
</feature>
<evidence type="ECO:0000256" key="2">
    <source>
        <dbReference type="ARBA" id="ARBA00022553"/>
    </source>
</evidence>
<evidence type="ECO:0000256" key="7">
    <source>
        <dbReference type="SAM" id="SignalP"/>
    </source>
</evidence>
<evidence type="ECO:0000256" key="6">
    <source>
        <dbReference type="SAM" id="MobiDB-lite"/>
    </source>
</evidence>